<feature type="compositionally biased region" description="Basic and acidic residues" evidence="1">
    <location>
        <begin position="73"/>
        <end position="82"/>
    </location>
</feature>
<protein>
    <submittedName>
        <fullName evidence="2">Uncharacterized protein</fullName>
    </submittedName>
</protein>
<name>A0A2U7UEY5_9VIRU</name>
<proteinExistence type="predicted"/>
<dbReference type="Proteomes" id="UP000249758">
    <property type="component" value="Segment"/>
</dbReference>
<evidence type="ECO:0000313" key="2">
    <source>
        <dbReference type="EMBL" id="AVK76994.1"/>
    </source>
</evidence>
<dbReference type="KEGG" id="vg:36841449"/>
<accession>A0A2U7UEY5</accession>
<organism evidence="2">
    <name type="scientific">Pandoravirus macleodensis</name>
    <dbReference type="NCBI Taxonomy" id="2107707"/>
    <lineage>
        <taxon>Viruses</taxon>
        <taxon>Pandoravirus</taxon>
    </lineage>
</organism>
<sequence length="88" mass="9621">MRVQRQTTTKSEAGTHVVRSAGDMQDLIEAARASLVAMKKSTITIYEELHRFYVHFATSPGVDVCMPGTAPVEDERRGRGGDDAPVCL</sequence>
<dbReference type="GeneID" id="36841449"/>
<dbReference type="EMBL" id="MG011691">
    <property type="protein sequence ID" value="AVK76994.1"/>
    <property type="molecule type" value="Genomic_DNA"/>
</dbReference>
<dbReference type="RefSeq" id="YP_009480990.1">
    <property type="nucleotide sequence ID" value="NC_037665.1"/>
</dbReference>
<feature type="region of interest" description="Disordered" evidence="1">
    <location>
        <begin position="69"/>
        <end position="88"/>
    </location>
</feature>
<reference evidence="2" key="1">
    <citation type="journal article" date="2018" name="Nat. Commun.">
        <title>Diversity and evolution of the emerging Pandoraviridae family.</title>
        <authorList>
            <person name="Legendre M."/>
            <person name="Fabre E."/>
            <person name="Poirot O."/>
            <person name="Jeudy S."/>
            <person name="Lartigue A."/>
            <person name="Alempic J.M."/>
            <person name="Beucher L."/>
            <person name="Philippe N."/>
            <person name="Bertaux L."/>
            <person name="Christo-Foroux E."/>
            <person name="Labadie K."/>
            <person name="Coute Y."/>
            <person name="Abergel C."/>
            <person name="Claverie J.M."/>
        </authorList>
    </citation>
    <scope>NUCLEOTIDE SEQUENCE [LARGE SCALE GENOMIC DNA]</scope>
    <source>
        <strain evidence="2">Macleodensis</strain>
    </source>
</reference>
<evidence type="ECO:0000256" key="1">
    <source>
        <dbReference type="SAM" id="MobiDB-lite"/>
    </source>
</evidence>
<gene>
    <name evidence="2" type="ORF">pmac_cds_306</name>
</gene>